<evidence type="ECO:0008006" key="3">
    <source>
        <dbReference type="Google" id="ProtNLM"/>
    </source>
</evidence>
<organism evidence="2">
    <name type="scientific">Rhipicephalus appendiculatus</name>
    <name type="common">Brown ear tick</name>
    <dbReference type="NCBI Taxonomy" id="34631"/>
    <lineage>
        <taxon>Eukaryota</taxon>
        <taxon>Metazoa</taxon>
        <taxon>Ecdysozoa</taxon>
        <taxon>Arthropoda</taxon>
        <taxon>Chelicerata</taxon>
        <taxon>Arachnida</taxon>
        <taxon>Acari</taxon>
        <taxon>Parasitiformes</taxon>
        <taxon>Ixodida</taxon>
        <taxon>Ixodoidea</taxon>
        <taxon>Ixodidae</taxon>
        <taxon>Rhipicephalinae</taxon>
        <taxon>Rhipicephalus</taxon>
        <taxon>Rhipicephalus</taxon>
    </lineage>
</organism>
<proteinExistence type="predicted"/>
<accession>A0A131YJG3</accession>
<evidence type="ECO:0000313" key="2">
    <source>
        <dbReference type="EMBL" id="JAP78708.1"/>
    </source>
</evidence>
<dbReference type="AlphaFoldDB" id="A0A131YJG3"/>
<feature type="chain" id="PRO_5007285334" description="Secreted protein" evidence="1">
    <location>
        <begin position="21"/>
        <end position="113"/>
    </location>
</feature>
<evidence type="ECO:0000256" key="1">
    <source>
        <dbReference type="SAM" id="SignalP"/>
    </source>
</evidence>
<reference evidence="2" key="1">
    <citation type="journal article" date="2016" name="Ticks Tick Borne Dis.">
        <title>De novo assembly and annotation of the salivary gland transcriptome of Rhipicephalus appendiculatus male and female ticks during blood feeding.</title>
        <authorList>
            <person name="de Castro M.H."/>
            <person name="de Klerk D."/>
            <person name="Pienaar R."/>
            <person name="Latif A.A."/>
            <person name="Rees D.J."/>
            <person name="Mans B.J."/>
        </authorList>
    </citation>
    <scope>NUCLEOTIDE SEQUENCE</scope>
    <source>
        <tissue evidence="2">Salivary glands</tissue>
    </source>
</reference>
<keyword evidence="1" id="KW-0732">Signal</keyword>
<name>A0A131YJG3_RHIAP</name>
<feature type="signal peptide" evidence="1">
    <location>
        <begin position="1"/>
        <end position="20"/>
    </location>
</feature>
<dbReference type="EMBL" id="GEDV01009849">
    <property type="protein sequence ID" value="JAP78708.1"/>
    <property type="molecule type" value="Transcribed_RNA"/>
</dbReference>
<sequence>MTSSSCVVWPVISKLMLVFASELCPDASTAMHSRLHSAIFTNRYRILGALGLVCMAIQAADPANNDRTYLVFSAHRDMALSGGSFHHLLLKARCVSTDRSGRSRLHGRGHVDL</sequence>
<protein>
    <recommendedName>
        <fullName evidence="3">Secreted protein</fullName>
    </recommendedName>
</protein>